<protein>
    <submittedName>
        <fullName evidence="3">Extracellular solute-binding protein family 1, ABC transporter, solute-binding protein</fullName>
    </submittedName>
</protein>
<dbReference type="InterPro" id="IPR006059">
    <property type="entry name" value="SBP"/>
</dbReference>
<keyword evidence="1" id="KW-0732">Signal</keyword>
<dbReference type="InterPro" id="IPR050490">
    <property type="entry name" value="Bact_solute-bd_prot1"/>
</dbReference>
<evidence type="ECO:0000313" key="3">
    <source>
        <dbReference type="EMBL" id="CAG5092876.1"/>
    </source>
</evidence>
<dbReference type="PANTHER" id="PTHR43649">
    <property type="entry name" value="ARABINOSE-BINDING PROTEIN-RELATED"/>
    <property type="match status" value="1"/>
</dbReference>
<evidence type="ECO:0000256" key="1">
    <source>
        <dbReference type="SAM" id="SignalP"/>
    </source>
</evidence>
<dbReference type="Gene3D" id="3.40.190.10">
    <property type="entry name" value="Periplasmic binding protein-like II"/>
    <property type="match status" value="2"/>
</dbReference>
<feature type="domain" description="DUF3502" evidence="2">
    <location>
        <begin position="437"/>
        <end position="504"/>
    </location>
</feature>
<evidence type="ECO:0000313" key="4">
    <source>
        <dbReference type="Proteomes" id="UP000681526"/>
    </source>
</evidence>
<feature type="chain" id="PRO_5046734247" evidence="1">
    <location>
        <begin position="23"/>
        <end position="509"/>
    </location>
</feature>
<dbReference type="Pfam" id="PF12010">
    <property type="entry name" value="DUF3502"/>
    <property type="match status" value="1"/>
</dbReference>
<organism evidence="3 4">
    <name type="scientific">Thermobacillus xylanilyticus</name>
    <dbReference type="NCBI Taxonomy" id="76633"/>
    <lineage>
        <taxon>Bacteria</taxon>
        <taxon>Bacillati</taxon>
        <taxon>Bacillota</taxon>
        <taxon>Bacilli</taxon>
        <taxon>Bacillales</taxon>
        <taxon>Paenibacillaceae</taxon>
        <taxon>Thermobacillus</taxon>
    </lineage>
</organism>
<feature type="signal peptide" evidence="1">
    <location>
        <begin position="1"/>
        <end position="22"/>
    </location>
</feature>
<evidence type="ECO:0000259" key="2">
    <source>
        <dbReference type="Pfam" id="PF12010"/>
    </source>
</evidence>
<gene>
    <name evidence="3" type="primary">txxe 3772</name>
    <name evidence="3" type="ORF">TXXE_18980</name>
</gene>
<dbReference type="PROSITE" id="PS51257">
    <property type="entry name" value="PROKAR_LIPOPROTEIN"/>
    <property type="match status" value="1"/>
</dbReference>
<dbReference type="Proteomes" id="UP000681526">
    <property type="component" value="Unassembled WGS sequence"/>
</dbReference>
<sequence length="509" mass="56512">MRKARKILSLCLTIALSLSVLAACSGNKSSESGNSSSKPEKVVLAYLSFNNIPEDLSDIEQAINDHLRDKINVEVELKLYGPAEYEQRVNLALQSGEQMDLFITYGGFSGYVSRNQLYPLDDLIETYGQDLLAILEKDFGADILKATTMNGKIYGIPVNKGFALPTTFVYDADRLHDLGFTADDINSLEDLPAIFETLKQKSPEVVPFGPINVNPSDTYLLGWLADVYEIDTLTDFSYVGVVFGDSGKVVNLYETEEFRNAVNMMYEWNQKGYLQKDAAATTIPMSELIASGSGFSFMGGYAGKEAGKALSAQMNKNIETKRITEEYFETSSVNSVVWMMNGATKVPEAAMKFLNAFYTDPFVINTLLYGIEGRDYVKVDEHTVSFPEGKTANDVAYTAQLSTGMIGSESLQYQFVGTDWSDVELKLKENKETKRSPYFGFVFDMNDVKAEMSAINNVKNQYVPALVSGSQDPETVLPKFLQALKDAGADRVIQAKQDQLDRWLEQQGN</sequence>
<dbReference type="SUPFAM" id="SSF53850">
    <property type="entry name" value="Periplasmic binding protein-like II"/>
    <property type="match status" value="1"/>
</dbReference>
<dbReference type="PANTHER" id="PTHR43649:SF17">
    <property type="entry name" value="ABC TRANSPORTER SOLUTE BINDING PROTEIN-SUGAR TRANSPORT"/>
    <property type="match status" value="1"/>
</dbReference>
<keyword evidence="4" id="KW-1185">Reference proteome</keyword>
<proteinExistence type="predicted"/>
<dbReference type="InterPro" id="IPR022627">
    <property type="entry name" value="DUF3502"/>
</dbReference>
<dbReference type="RefSeq" id="WP_213486766.1">
    <property type="nucleotide sequence ID" value="NZ_CAJRAY010000097.1"/>
</dbReference>
<accession>A0ABN7S5M6</accession>
<dbReference type="EMBL" id="CAJRAY010000097">
    <property type="protein sequence ID" value="CAG5092876.1"/>
    <property type="molecule type" value="Genomic_DNA"/>
</dbReference>
<comment type="caution">
    <text evidence="3">The sequence shown here is derived from an EMBL/GenBank/DDBJ whole genome shotgun (WGS) entry which is preliminary data.</text>
</comment>
<name>A0ABN7S5M6_THEXY</name>
<dbReference type="Pfam" id="PF13416">
    <property type="entry name" value="SBP_bac_8"/>
    <property type="match status" value="1"/>
</dbReference>
<reference evidence="3 4" key="1">
    <citation type="submission" date="2021-04" db="EMBL/GenBank/DDBJ databases">
        <authorList>
            <person name="Rakotoarivonina H."/>
        </authorList>
    </citation>
    <scope>NUCLEOTIDE SEQUENCE [LARGE SCALE GENOMIC DNA]</scope>
    <source>
        <strain evidence="3 4">XE</strain>
    </source>
</reference>